<dbReference type="GO" id="GO:0009090">
    <property type="term" value="P:homoserine biosynthetic process"/>
    <property type="evidence" value="ECO:0007669"/>
    <property type="project" value="TreeGrafter"/>
</dbReference>
<evidence type="ECO:0000256" key="11">
    <source>
        <dbReference type="ARBA" id="ARBA00022915"/>
    </source>
</evidence>
<evidence type="ECO:0000256" key="1">
    <source>
        <dbReference type="ARBA" id="ARBA00003121"/>
    </source>
</evidence>
<dbReference type="Pfam" id="PF00696">
    <property type="entry name" value="AA_kinase"/>
    <property type="match status" value="1"/>
</dbReference>
<dbReference type="InterPro" id="IPR054352">
    <property type="entry name" value="ACT_Aspartokinase"/>
</dbReference>
<dbReference type="InterPro" id="IPR001341">
    <property type="entry name" value="Asp_kinase"/>
</dbReference>
<evidence type="ECO:0000256" key="8">
    <source>
        <dbReference type="ARBA" id="ARBA00022741"/>
    </source>
</evidence>
<feature type="binding site" evidence="14">
    <location>
        <begin position="208"/>
        <end position="209"/>
    </location>
    <ligand>
        <name>ATP</name>
        <dbReference type="ChEBI" id="CHEBI:30616"/>
    </ligand>
</feature>
<feature type="binding site" evidence="14">
    <location>
        <position position="183"/>
    </location>
    <ligand>
        <name>ATP</name>
        <dbReference type="ChEBI" id="CHEBI:30616"/>
    </ligand>
</feature>
<feature type="domain" description="ACT" evidence="17">
    <location>
        <begin position="263"/>
        <end position="341"/>
    </location>
</feature>
<dbReference type="Pfam" id="PF22468">
    <property type="entry name" value="ACT_9"/>
    <property type="match status" value="1"/>
</dbReference>
<feature type="binding site" evidence="14">
    <location>
        <position position="178"/>
    </location>
    <ligand>
        <name>ATP</name>
        <dbReference type="ChEBI" id="CHEBI:30616"/>
    </ligand>
</feature>
<dbReference type="InterPro" id="IPR002912">
    <property type="entry name" value="ACT_dom"/>
</dbReference>
<dbReference type="PROSITE" id="PS00324">
    <property type="entry name" value="ASPARTOKINASE"/>
    <property type="match status" value="1"/>
</dbReference>
<dbReference type="InterPro" id="IPR045865">
    <property type="entry name" value="ACT-like_dom_sf"/>
</dbReference>
<evidence type="ECO:0000256" key="16">
    <source>
        <dbReference type="RuleBase" id="RU004249"/>
    </source>
</evidence>
<evidence type="ECO:0000256" key="3">
    <source>
        <dbReference type="ARBA" id="ARBA00004986"/>
    </source>
</evidence>
<organism evidence="18">
    <name type="scientific">Proteinivorax tanatarense</name>
    <dbReference type="NCBI Taxonomy" id="1260629"/>
    <lineage>
        <taxon>Bacteria</taxon>
        <taxon>Bacillati</taxon>
        <taxon>Bacillota</taxon>
        <taxon>Clostridia</taxon>
        <taxon>Eubacteriales</taxon>
        <taxon>Proteinivoracaceae</taxon>
        <taxon>Proteinivorax</taxon>
    </lineage>
</organism>
<feature type="binding site" evidence="14">
    <location>
        <position position="74"/>
    </location>
    <ligand>
        <name>substrate</name>
    </ligand>
</feature>
<keyword evidence="6 16" id="KW-0028">Amino-acid biosynthesis</keyword>
<feature type="binding site" evidence="14">
    <location>
        <begin position="172"/>
        <end position="173"/>
    </location>
    <ligand>
        <name>ATP</name>
        <dbReference type="ChEBI" id="CHEBI:30616"/>
    </ligand>
</feature>
<evidence type="ECO:0000256" key="2">
    <source>
        <dbReference type="ARBA" id="ARBA00004766"/>
    </source>
</evidence>
<dbReference type="EMBL" id="CP158367">
    <property type="protein sequence ID" value="XBX75996.1"/>
    <property type="molecule type" value="Genomic_DNA"/>
</dbReference>
<evidence type="ECO:0000256" key="13">
    <source>
        <dbReference type="ARBA" id="ARBA00047872"/>
    </source>
</evidence>
<comment type="pathway">
    <text evidence="3 16">Amino-acid biosynthesis; L-methionine biosynthesis via de novo pathway; L-homoserine from L-aspartate: step 1/3.</text>
</comment>
<proteinExistence type="inferred from homology"/>
<dbReference type="NCBIfam" id="NF005155">
    <property type="entry name" value="PRK06635.1-4"/>
    <property type="match status" value="1"/>
</dbReference>
<feature type="binding site" evidence="14">
    <location>
        <begin position="7"/>
        <end position="10"/>
    </location>
    <ligand>
        <name>ATP</name>
        <dbReference type="ChEBI" id="CHEBI:30616"/>
    </ligand>
</feature>
<dbReference type="Gene3D" id="3.40.1160.10">
    <property type="entry name" value="Acetylglutamate kinase-like"/>
    <property type="match status" value="1"/>
</dbReference>
<gene>
    <name evidence="18" type="ORF">PRVXT_001163</name>
</gene>
<dbReference type="NCBIfam" id="TIGR00657">
    <property type="entry name" value="asp_kinases"/>
    <property type="match status" value="1"/>
</dbReference>
<dbReference type="InterPro" id="IPR036393">
    <property type="entry name" value="AceGlu_kinase-like_sf"/>
</dbReference>
<dbReference type="PANTHER" id="PTHR21499:SF68">
    <property type="entry name" value="ASPARTOKINASE 2"/>
    <property type="match status" value="1"/>
</dbReference>
<evidence type="ECO:0000256" key="10">
    <source>
        <dbReference type="ARBA" id="ARBA00022840"/>
    </source>
</evidence>
<dbReference type="SUPFAM" id="SSF53633">
    <property type="entry name" value="Carbamate kinase-like"/>
    <property type="match status" value="1"/>
</dbReference>
<dbReference type="SUPFAM" id="SSF55021">
    <property type="entry name" value="ACT-like"/>
    <property type="match status" value="2"/>
</dbReference>
<protein>
    <recommendedName>
        <fullName evidence="15">Aspartokinase</fullName>
        <ecNumber evidence="15">2.7.2.4</ecNumber>
    </recommendedName>
</protein>
<evidence type="ECO:0000256" key="15">
    <source>
        <dbReference type="RuleBase" id="RU003448"/>
    </source>
</evidence>
<keyword evidence="12" id="KW-0457">Lysine biosynthesis</keyword>
<dbReference type="RefSeq" id="WP_350344731.1">
    <property type="nucleotide sequence ID" value="NZ_CP158367.1"/>
</dbReference>
<comment type="catalytic activity">
    <reaction evidence="13 15">
        <text>L-aspartate + ATP = 4-phospho-L-aspartate + ADP</text>
        <dbReference type="Rhea" id="RHEA:23776"/>
        <dbReference type="ChEBI" id="CHEBI:29991"/>
        <dbReference type="ChEBI" id="CHEBI:30616"/>
        <dbReference type="ChEBI" id="CHEBI:57535"/>
        <dbReference type="ChEBI" id="CHEBI:456216"/>
        <dbReference type="EC" id="2.7.2.4"/>
    </reaction>
</comment>
<keyword evidence="11" id="KW-0220">Diaminopimelate biosynthesis</keyword>
<reference evidence="18" key="1">
    <citation type="journal article" date="2013" name="Extremophiles">
        <title>Proteinivorax tanatarense gen. nov., sp. nov., an anaerobic, haloalkaliphilic, proteolytic bacterium isolated from a decaying algal bloom, and proposal of Proteinivoraceae fam. nov.</title>
        <authorList>
            <person name="Kevbrin V."/>
            <person name="Boltyanskaya Y."/>
            <person name="Zhilina T."/>
            <person name="Kolganova T."/>
            <person name="Lavrentjeva E."/>
            <person name="Kuznetsov B."/>
        </authorList>
    </citation>
    <scope>NUCLEOTIDE SEQUENCE</scope>
    <source>
        <strain evidence="18">Z-910T</strain>
    </source>
</reference>
<evidence type="ECO:0000256" key="14">
    <source>
        <dbReference type="PIRSR" id="PIRSR000726-1"/>
    </source>
</evidence>
<feature type="binding site" evidence="14">
    <location>
        <position position="47"/>
    </location>
    <ligand>
        <name>substrate</name>
    </ligand>
</feature>
<keyword evidence="7 15" id="KW-0808">Transferase</keyword>
<dbReference type="PIRSF" id="PIRSF000726">
    <property type="entry name" value="Asp_kin"/>
    <property type="match status" value="1"/>
</dbReference>
<accession>A0AAU7VPK9</accession>
<dbReference type="GO" id="GO:0004072">
    <property type="term" value="F:aspartate kinase activity"/>
    <property type="evidence" value="ECO:0007669"/>
    <property type="project" value="UniProtKB-EC"/>
</dbReference>
<comment type="pathway">
    <text evidence="2 16">Amino-acid biosynthesis; L-lysine biosynthesis via DAP pathway; (S)-tetrahydrodipicolinate from L-aspartate: step 1/4.</text>
</comment>
<dbReference type="GO" id="GO:0005829">
    <property type="term" value="C:cytosol"/>
    <property type="evidence" value="ECO:0007669"/>
    <property type="project" value="TreeGrafter"/>
</dbReference>
<evidence type="ECO:0000256" key="7">
    <source>
        <dbReference type="ARBA" id="ARBA00022679"/>
    </source>
</evidence>
<dbReference type="CDD" id="cd04246">
    <property type="entry name" value="AAK_AK-DapG-like"/>
    <property type="match status" value="1"/>
</dbReference>
<name>A0AAU7VPK9_9FIRM</name>
<evidence type="ECO:0000256" key="5">
    <source>
        <dbReference type="ARBA" id="ARBA00010122"/>
    </source>
</evidence>
<keyword evidence="9 15" id="KW-0418">Kinase</keyword>
<dbReference type="PANTHER" id="PTHR21499">
    <property type="entry name" value="ASPARTATE KINASE"/>
    <property type="match status" value="1"/>
</dbReference>
<keyword evidence="10 14" id="KW-0067">ATP-binding</keyword>
<dbReference type="PROSITE" id="PS51671">
    <property type="entry name" value="ACT"/>
    <property type="match status" value="1"/>
</dbReference>
<keyword evidence="8 14" id="KW-0547">Nucleotide-binding</keyword>
<comment type="pathway">
    <text evidence="4 16">Amino-acid biosynthesis; L-threonine biosynthesis; L-threonine from L-aspartate: step 1/5.</text>
</comment>
<dbReference type="EC" id="2.7.2.4" evidence="15"/>
<dbReference type="GO" id="GO:0019877">
    <property type="term" value="P:diaminopimelate biosynthetic process"/>
    <property type="evidence" value="ECO:0007669"/>
    <property type="project" value="UniProtKB-KW"/>
</dbReference>
<evidence type="ECO:0000256" key="9">
    <source>
        <dbReference type="ARBA" id="ARBA00022777"/>
    </source>
</evidence>
<evidence type="ECO:0000256" key="4">
    <source>
        <dbReference type="ARBA" id="ARBA00005139"/>
    </source>
</evidence>
<dbReference type="GO" id="GO:0005524">
    <property type="term" value="F:ATP binding"/>
    <property type="evidence" value="ECO:0007669"/>
    <property type="project" value="UniProtKB-KW"/>
</dbReference>
<dbReference type="CDD" id="cd04891">
    <property type="entry name" value="ACT_AK-LysC-DapG-like_1"/>
    <property type="match status" value="1"/>
</dbReference>
<evidence type="ECO:0000256" key="6">
    <source>
        <dbReference type="ARBA" id="ARBA00022605"/>
    </source>
</evidence>
<dbReference type="FunFam" id="3.40.1160.10:FF:000002">
    <property type="entry name" value="Aspartokinase"/>
    <property type="match status" value="1"/>
</dbReference>
<sequence>MTTVIQKYGGSSLESISKMRAIANKIIESKKIYDKIVIIVSAMGDTTNNLIGLSNEACKSPSKRELDMLLATGEQISASLLTMILKDTGYDAIALTGQQAGVHTKGIFCNAKISDIDISFVNKHLNKGKIVIIAGFQGVNEKGETTTLGRGGSDTTAVAFAARLGCKCEIYTDVEGIYSVDPRLYRKAKKLNFISYEEMKEMSHLGAKVMECRSVEIGHSYQVPIYVASSLNDATGTLIKEWDKKVEKRSITGLSVTDDVLMVTLKNIPYSSSNVAEVFTLLAEAGVSVDIISQTLPRAGLVNLSFTASAQDYKSVKEAMEVIAQKHSNVEIKKDNEIIKLSVVGTGMRTQSGVAAKMFRIFADNQIEFQQVTTSEISISYTLDKTYKQKAVDAVATAFNL</sequence>
<dbReference type="NCBIfam" id="NF005154">
    <property type="entry name" value="PRK06635.1-2"/>
    <property type="match status" value="1"/>
</dbReference>
<dbReference type="InterPro" id="IPR001048">
    <property type="entry name" value="Asp/Glu/Uridylate_kinase"/>
</dbReference>
<evidence type="ECO:0000313" key="18">
    <source>
        <dbReference type="EMBL" id="XBX75996.1"/>
    </source>
</evidence>
<dbReference type="GO" id="GO:0009089">
    <property type="term" value="P:lysine biosynthetic process via diaminopimelate"/>
    <property type="evidence" value="ECO:0007669"/>
    <property type="project" value="InterPro"/>
</dbReference>
<evidence type="ECO:0000256" key="12">
    <source>
        <dbReference type="ARBA" id="ARBA00023154"/>
    </source>
</evidence>
<reference evidence="18" key="2">
    <citation type="submission" date="2024-06" db="EMBL/GenBank/DDBJ databases">
        <authorList>
            <person name="Petrova K.O."/>
            <person name="Toshchakov S.V."/>
            <person name="Boltjanskaja Y.V."/>
            <person name="Kevbrin V."/>
        </authorList>
    </citation>
    <scope>NUCLEOTIDE SEQUENCE</scope>
    <source>
        <strain evidence="18">Z-910T</strain>
    </source>
</reference>
<comment type="similarity">
    <text evidence="5 15">Belongs to the aspartokinase family.</text>
</comment>
<dbReference type="CDD" id="cd04936">
    <property type="entry name" value="ACT_AKii-LysC-BS-like_2"/>
    <property type="match status" value="1"/>
</dbReference>
<dbReference type="InterPro" id="IPR005260">
    <property type="entry name" value="Asp_kin_monofn"/>
</dbReference>
<dbReference type="AlphaFoldDB" id="A0AAU7VPK9"/>
<comment type="function">
    <text evidence="1">Catalyzes the phosphorylation of the beta-carboxyl group of aspartic acid with ATP to yield 4-phospho-L-aspartate, which is involved in the branched biosynthetic pathway leading to the biosynthesis of amino acids threonine, isoleucine and methionine.</text>
</comment>
<evidence type="ECO:0000259" key="17">
    <source>
        <dbReference type="PROSITE" id="PS51671"/>
    </source>
</evidence>
<dbReference type="Gene3D" id="3.30.70.260">
    <property type="match status" value="2"/>
</dbReference>
<dbReference type="InterPro" id="IPR018042">
    <property type="entry name" value="Aspartate_kinase_CS"/>
</dbReference>